<dbReference type="Pfam" id="PF02574">
    <property type="entry name" value="S-methyl_trans"/>
    <property type="match status" value="1"/>
</dbReference>
<evidence type="ECO:0000256" key="2">
    <source>
        <dbReference type="ARBA" id="ARBA00022679"/>
    </source>
</evidence>
<gene>
    <name evidence="4" type="ORF">S06H3_22974</name>
</gene>
<reference evidence="4" key="1">
    <citation type="journal article" date="2014" name="Front. Microbiol.">
        <title>High frequency of phylogenetically diverse reductive dehalogenase-homologous genes in deep subseafloor sedimentary metagenomes.</title>
        <authorList>
            <person name="Kawai M."/>
            <person name="Futagami T."/>
            <person name="Toyoda A."/>
            <person name="Takaki Y."/>
            <person name="Nishi S."/>
            <person name="Hori S."/>
            <person name="Arai W."/>
            <person name="Tsubouchi T."/>
            <person name="Morono Y."/>
            <person name="Uchiyama I."/>
            <person name="Ito T."/>
            <person name="Fujiyama A."/>
            <person name="Inagaki F."/>
            <person name="Takami H."/>
        </authorList>
    </citation>
    <scope>NUCLEOTIDE SEQUENCE</scope>
    <source>
        <strain evidence="4">Expedition CK06-06</strain>
    </source>
</reference>
<sequence>FLLDGAMGTELIARGVKVGTCNDYLNIESPDTIFDIHRSYFQAGSDAVLTNTFGANKYALGRHGFSDKVKEVNTAAVQIARRAAGEEKYVLGDIGPSGDFLEPLGGLKPEELKEAFAAQVQALLAGGVDGFIIETMTALDEITIAIEAVKSVCDLPIFVSLAYDPVADGFRTMMGVDPAAAVTQITALGVDAVGFNCGGLNMEQYVE</sequence>
<keyword evidence="2" id="KW-0808">Transferase</keyword>
<dbReference type="AlphaFoldDB" id="X1LME0"/>
<keyword evidence="1" id="KW-0489">Methyltransferase</keyword>
<dbReference type="PROSITE" id="PS50970">
    <property type="entry name" value="HCY"/>
    <property type="match status" value="1"/>
</dbReference>
<evidence type="ECO:0000256" key="1">
    <source>
        <dbReference type="ARBA" id="ARBA00022603"/>
    </source>
</evidence>
<dbReference type="GO" id="GO:0032259">
    <property type="term" value="P:methylation"/>
    <property type="evidence" value="ECO:0007669"/>
    <property type="project" value="UniProtKB-KW"/>
</dbReference>
<dbReference type="EMBL" id="BARV01012392">
    <property type="protein sequence ID" value="GAI03560.1"/>
    <property type="molecule type" value="Genomic_DNA"/>
</dbReference>
<dbReference type="InterPro" id="IPR003726">
    <property type="entry name" value="HCY_dom"/>
</dbReference>
<dbReference type="PANTHER" id="PTHR11103:SF18">
    <property type="entry name" value="SLR1189 PROTEIN"/>
    <property type="match status" value="1"/>
</dbReference>
<accession>X1LME0</accession>
<protein>
    <recommendedName>
        <fullName evidence="3">Hcy-binding domain-containing protein</fullName>
    </recommendedName>
</protein>
<comment type="caution">
    <text evidence="4">The sequence shown here is derived from an EMBL/GenBank/DDBJ whole genome shotgun (WGS) entry which is preliminary data.</text>
</comment>
<proteinExistence type="predicted"/>
<dbReference type="PANTHER" id="PTHR11103">
    <property type="entry name" value="SLR1189 PROTEIN"/>
    <property type="match status" value="1"/>
</dbReference>
<name>X1LME0_9ZZZZ</name>
<dbReference type="Gene3D" id="3.20.20.330">
    <property type="entry name" value="Homocysteine-binding-like domain"/>
    <property type="match status" value="1"/>
</dbReference>
<feature type="domain" description="Hcy-binding" evidence="3">
    <location>
        <begin position="1"/>
        <end position="207"/>
    </location>
</feature>
<dbReference type="SUPFAM" id="SSF82282">
    <property type="entry name" value="Homocysteine S-methyltransferase"/>
    <property type="match status" value="1"/>
</dbReference>
<dbReference type="GO" id="GO:0008168">
    <property type="term" value="F:methyltransferase activity"/>
    <property type="evidence" value="ECO:0007669"/>
    <property type="project" value="UniProtKB-KW"/>
</dbReference>
<dbReference type="InterPro" id="IPR036589">
    <property type="entry name" value="HCY_dom_sf"/>
</dbReference>
<evidence type="ECO:0000313" key="4">
    <source>
        <dbReference type="EMBL" id="GAI03560.1"/>
    </source>
</evidence>
<feature type="non-terminal residue" evidence="4">
    <location>
        <position position="207"/>
    </location>
</feature>
<feature type="non-terminal residue" evidence="4">
    <location>
        <position position="1"/>
    </location>
</feature>
<organism evidence="4">
    <name type="scientific">marine sediment metagenome</name>
    <dbReference type="NCBI Taxonomy" id="412755"/>
    <lineage>
        <taxon>unclassified sequences</taxon>
        <taxon>metagenomes</taxon>
        <taxon>ecological metagenomes</taxon>
    </lineage>
</organism>
<evidence type="ECO:0000259" key="3">
    <source>
        <dbReference type="PROSITE" id="PS50970"/>
    </source>
</evidence>